<dbReference type="InterPro" id="IPR013766">
    <property type="entry name" value="Thioredoxin_domain"/>
</dbReference>
<dbReference type="EMBL" id="WMQE01000002">
    <property type="protein sequence ID" value="MTK20056.1"/>
    <property type="molecule type" value="Genomic_DNA"/>
</dbReference>
<dbReference type="InterPro" id="IPR036249">
    <property type="entry name" value="Thioredoxin-like_sf"/>
</dbReference>
<evidence type="ECO:0000313" key="3">
    <source>
        <dbReference type="Proteomes" id="UP000487649"/>
    </source>
</evidence>
<protein>
    <submittedName>
        <fullName evidence="2">Thioredoxin</fullName>
    </submittedName>
</protein>
<reference evidence="2 3" key="1">
    <citation type="journal article" date="2019" name="Nat. Med.">
        <title>A library of human gut bacterial isolates paired with longitudinal multiomics data enables mechanistic microbiome research.</title>
        <authorList>
            <person name="Poyet M."/>
            <person name="Groussin M."/>
            <person name="Gibbons S.M."/>
            <person name="Avila-Pacheco J."/>
            <person name="Jiang X."/>
            <person name="Kearney S.M."/>
            <person name="Perrotta A.R."/>
            <person name="Berdy B."/>
            <person name="Zhao S."/>
            <person name="Lieberman T.D."/>
            <person name="Swanson P.K."/>
            <person name="Smith M."/>
            <person name="Roesemann S."/>
            <person name="Alexander J.E."/>
            <person name="Rich S.A."/>
            <person name="Livny J."/>
            <person name="Vlamakis H."/>
            <person name="Clish C."/>
            <person name="Bullock K."/>
            <person name="Deik A."/>
            <person name="Scott J."/>
            <person name="Pierce K.A."/>
            <person name="Xavier R.J."/>
            <person name="Alm E.J."/>
        </authorList>
    </citation>
    <scope>NUCLEOTIDE SEQUENCE [LARGE SCALE GENOMIC DNA]</scope>
    <source>
        <strain evidence="2 3">BIOML-A198</strain>
    </source>
</reference>
<accession>A0A173S9I9</accession>
<evidence type="ECO:0000259" key="1">
    <source>
        <dbReference type="Pfam" id="PF00085"/>
    </source>
</evidence>
<dbReference type="CDD" id="cd02947">
    <property type="entry name" value="TRX_family"/>
    <property type="match status" value="1"/>
</dbReference>
<evidence type="ECO:0000313" key="2">
    <source>
        <dbReference type="EMBL" id="MTK20056.1"/>
    </source>
</evidence>
<feature type="domain" description="Thioredoxin" evidence="1">
    <location>
        <begin position="9"/>
        <end position="96"/>
    </location>
</feature>
<name>A0A173S9I9_9FIRM</name>
<dbReference type="GeneID" id="60058739"/>
<organism evidence="2 3">
    <name type="scientific">Turicibacter sanguinis</name>
    <dbReference type="NCBI Taxonomy" id="154288"/>
    <lineage>
        <taxon>Bacteria</taxon>
        <taxon>Bacillati</taxon>
        <taxon>Bacillota</taxon>
        <taxon>Erysipelotrichia</taxon>
        <taxon>Erysipelotrichales</taxon>
        <taxon>Turicibacteraceae</taxon>
        <taxon>Turicibacter</taxon>
    </lineage>
</organism>
<dbReference type="Gene3D" id="3.40.30.10">
    <property type="entry name" value="Glutaredoxin"/>
    <property type="match status" value="1"/>
</dbReference>
<proteinExistence type="predicted"/>
<dbReference type="SUPFAM" id="SSF52833">
    <property type="entry name" value="Thioredoxin-like"/>
    <property type="match status" value="1"/>
</dbReference>
<dbReference type="RefSeq" id="WP_006784199.1">
    <property type="nucleotide sequence ID" value="NZ_CABJBH010000006.1"/>
</dbReference>
<comment type="caution">
    <text evidence="2">The sequence shown here is derived from an EMBL/GenBank/DDBJ whole genome shotgun (WGS) entry which is preliminary data.</text>
</comment>
<dbReference type="Proteomes" id="UP000487649">
    <property type="component" value="Unassembled WGS sequence"/>
</dbReference>
<sequence>MNKDLLLQQLSTHQMMLLYFKGSQCSACLALLPKVEKLIEQYPEIEMRIIDVNKDAEISSHFGVYSVPATILFIEGKEYIKEAGIFSIHTLNEKINRLYEMIYK</sequence>
<dbReference type="AlphaFoldDB" id="A0A173S9I9"/>
<dbReference type="Pfam" id="PF00085">
    <property type="entry name" value="Thioredoxin"/>
    <property type="match status" value="1"/>
</dbReference>
<gene>
    <name evidence="2" type="ORF">GMA92_01220</name>
</gene>
<dbReference type="OrthoDB" id="411356at2"/>